<dbReference type="AlphaFoldDB" id="A0A223HX07"/>
<dbReference type="Proteomes" id="UP000214975">
    <property type="component" value="Chromosome"/>
</dbReference>
<dbReference type="InterPro" id="IPR008407">
    <property type="entry name" value="Brnchd-chn_aa_trnsp_AzlD"/>
</dbReference>
<evidence type="ECO:0000313" key="2">
    <source>
        <dbReference type="Proteomes" id="UP000214975"/>
    </source>
</evidence>
<sequence>MDKKFVISVLGMFLVTYVPRFLPVFGLSRVEMPSFIKSFLEYIPVAVLSALLFPTILMKGNHLFISYKNIFLIASIPTVLVAYKSRKLFSPVIVGIISYILISLVIN</sequence>
<dbReference type="Pfam" id="PF05437">
    <property type="entry name" value="AzlD"/>
    <property type="match status" value="1"/>
</dbReference>
<evidence type="ECO:0000313" key="1">
    <source>
        <dbReference type="EMBL" id="AST57020.1"/>
    </source>
</evidence>
<gene>
    <name evidence="1" type="ORF">Thert_00885</name>
</gene>
<accession>A0A223HX07</accession>
<organism evidence="1 2">
    <name type="scientific">Thermoanaerobacterium thermosaccharolyticum</name>
    <name type="common">Clostridium thermosaccharolyticum</name>
    <dbReference type="NCBI Taxonomy" id="1517"/>
    <lineage>
        <taxon>Bacteria</taxon>
        <taxon>Bacillati</taxon>
        <taxon>Bacillota</taxon>
        <taxon>Clostridia</taxon>
        <taxon>Thermoanaerobacterales</taxon>
        <taxon>Thermoanaerobacteraceae</taxon>
        <taxon>Thermoanaerobacterium</taxon>
    </lineage>
</organism>
<reference evidence="1 2" key="1">
    <citation type="submission" date="2016-08" db="EMBL/GenBank/DDBJ databases">
        <title>A novel genetic cassette of butanologenic Thermoanaerobacterium thermosaccharolyticum that directly convert cellulose to butanol.</title>
        <authorList>
            <person name="Li T."/>
            <person name="He J."/>
        </authorList>
    </citation>
    <scope>NUCLEOTIDE SEQUENCE [LARGE SCALE GENOMIC DNA]</scope>
    <source>
        <strain evidence="1 2">TG57</strain>
    </source>
</reference>
<proteinExistence type="predicted"/>
<dbReference type="RefSeq" id="WP_015312435.1">
    <property type="nucleotide sequence ID" value="NZ_CP016893.1"/>
</dbReference>
<dbReference type="EMBL" id="CP016893">
    <property type="protein sequence ID" value="AST57020.1"/>
    <property type="molecule type" value="Genomic_DNA"/>
</dbReference>
<name>A0A223HX07_THETR</name>
<protein>
    <submittedName>
        <fullName evidence="1">Branched-chain amino acid transport</fullName>
    </submittedName>
</protein>